<sequence length="578" mass="63953">MVDGVEYHFNNAGTTLSAALLFELTGLEDKRHNVTIRTNIEGKQVSLDAFDVNEGGHISYAVGYVIPEQEESWRRYDDTHPGFTYQGVWQTDSNAAYYGGARKSQPNSVIGNKIDFSFVGTKLRVITSMYFQYSDKIAITIDGVTEYYSLVGNGTSNGNNQFLAYEKTGLPHGTHTVSVEKINAGAYSVDHVWDAVDIDVNGYLVTPQNKPKTGGKLRTRVQEMEIGDYIRCGYSASSGTAGVFYGLGTDTDDAEISLDGPIAPNGYFYFIKVKEGLLVADRVIQTGISWLTLNMTSYTHGAQLNDSMIPLMVADTIPMLNVAPNGIPSASSVYSTTYSPWKAFDAVDGSYGWIGVNGQKQVWLEYAFQTPTVVKKYYLKAPNTSATMPSKWSFEGWDGNHWVKLDEQGQGGWLALEERSYNLDNIKAHLRYRIVIEQNDGHANYSGIGELRMSSERLVTKVRMLTGAIAYLRFDGHPTTTDEGLGLFPPENEWDTFIKNGQWGLKVWNNIDNSTSAEWTQDTVFSGFTNPPAGFTNNGTGRTVRGRNGSVTEYWSAVANYTGPSKIGFRPALEYVIV</sequence>
<dbReference type="AlphaFoldDB" id="A0A7X3IJC0"/>
<evidence type="ECO:0000313" key="2">
    <source>
        <dbReference type="Proteomes" id="UP000460318"/>
    </source>
</evidence>
<evidence type="ECO:0008006" key="3">
    <source>
        <dbReference type="Google" id="ProtNLM"/>
    </source>
</evidence>
<dbReference type="Proteomes" id="UP000460318">
    <property type="component" value="Unassembled WGS sequence"/>
</dbReference>
<accession>A0A7X3IJC0</accession>
<comment type="caution">
    <text evidence="1">The sequence shown here is derived from an EMBL/GenBank/DDBJ whole genome shotgun (WGS) entry which is preliminary data.</text>
</comment>
<name>A0A7X3IJC0_9BACL</name>
<reference evidence="1 2" key="1">
    <citation type="submission" date="2019-12" db="EMBL/GenBank/DDBJ databases">
        <title>Paenibacillus sp. nov., an endophytic bacterium isolated from the stem of Dendrobium.</title>
        <authorList>
            <person name="Zhao R."/>
        </authorList>
    </citation>
    <scope>NUCLEOTIDE SEQUENCE [LARGE SCALE GENOMIC DNA]</scope>
    <source>
        <strain evidence="1 2">HJL G12</strain>
    </source>
</reference>
<evidence type="ECO:0000313" key="1">
    <source>
        <dbReference type="EMBL" id="MWV43082.1"/>
    </source>
</evidence>
<proteinExistence type="predicted"/>
<gene>
    <name evidence="1" type="ORF">GRF59_05515</name>
</gene>
<organism evidence="1 2">
    <name type="scientific">Paenibacillus dendrobii</name>
    <dbReference type="NCBI Taxonomy" id="2691084"/>
    <lineage>
        <taxon>Bacteria</taxon>
        <taxon>Bacillati</taxon>
        <taxon>Bacillota</taxon>
        <taxon>Bacilli</taxon>
        <taxon>Bacillales</taxon>
        <taxon>Paenibacillaceae</taxon>
        <taxon>Paenibacillus</taxon>
    </lineage>
</organism>
<protein>
    <recommendedName>
        <fullName evidence="3">F5/8 type C domain-containing protein</fullName>
    </recommendedName>
</protein>
<keyword evidence="2" id="KW-1185">Reference proteome</keyword>
<dbReference type="InterPro" id="IPR008979">
    <property type="entry name" value="Galactose-bd-like_sf"/>
</dbReference>
<dbReference type="EMBL" id="WUBI01000001">
    <property type="protein sequence ID" value="MWV43082.1"/>
    <property type="molecule type" value="Genomic_DNA"/>
</dbReference>
<dbReference type="RefSeq" id="WP_160496628.1">
    <property type="nucleotide sequence ID" value="NZ_WUBI01000001.1"/>
</dbReference>
<dbReference type="SUPFAM" id="SSF49785">
    <property type="entry name" value="Galactose-binding domain-like"/>
    <property type="match status" value="1"/>
</dbReference>
<dbReference type="Gene3D" id="2.60.120.260">
    <property type="entry name" value="Galactose-binding domain-like"/>
    <property type="match status" value="2"/>
</dbReference>